<keyword evidence="4 5" id="KW-0472">Membrane</keyword>
<gene>
    <name evidence="6" type="ORF">HN018_07935</name>
</gene>
<dbReference type="InterPro" id="IPR023352">
    <property type="entry name" value="MAPEG-like_dom_sf"/>
</dbReference>
<feature type="transmembrane region" description="Helical" evidence="5">
    <location>
        <begin position="80"/>
        <end position="97"/>
    </location>
</feature>
<name>A0A6M8HNW2_9PROT</name>
<evidence type="ECO:0000256" key="5">
    <source>
        <dbReference type="SAM" id="Phobius"/>
    </source>
</evidence>
<evidence type="ECO:0000313" key="7">
    <source>
        <dbReference type="Proteomes" id="UP000500767"/>
    </source>
</evidence>
<evidence type="ECO:0000313" key="6">
    <source>
        <dbReference type="EMBL" id="QKE89985.1"/>
    </source>
</evidence>
<proteinExistence type="predicted"/>
<dbReference type="Pfam" id="PF01124">
    <property type="entry name" value="MAPEG"/>
    <property type="match status" value="1"/>
</dbReference>
<evidence type="ECO:0008006" key="8">
    <source>
        <dbReference type="Google" id="ProtNLM"/>
    </source>
</evidence>
<dbReference type="InterPro" id="IPR001129">
    <property type="entry name" value="Membr-assoc_MAPEG"/>
</dbReference>
<accession>A0A6M8HNW2</accession>
<protein>
    <recommendedName>
        <fullName evidence="8">MAPEG family protein</fullName>
    </recommendedName>
</protein>
<evidence type="ECO:0000256" key="3">
    <source>
        <dbReference type="ARBA" id="ARBA00022989"/>
    </source>
</evidence>
<sequence length="123" mass="13448">MQFAYWMLLLAALLPYILTGIAKAGTASDNSAPRLDAERLKGWRQRAEWAHRNHFEAFPAFAAAVLVAELAHAAQNRIDWLAGIFVLLRIGYSVAYIANRASLRSACWAGGIVCVIALFCIGA</sequence>
<dbReference type="AlphaFoldDB" id="A0A6M8HNW2"/>
<keyword evidence="3 5" id="KW-1133">Transmembrane helix</keyword>
<dbReference type="GO" id="GO:0016020">
    <property type="term" value="C:membrane"/>
    <property type="evidence" value="ECO:0007669"/>
    <property type="project" value="UniProtKB-SubCell"/>
</dbReference>
<evidence type="ECO:0000256" key="2">
    <source>
        <dbReference type="ARBA" id="ARBA00022692"/>
    </source>
</evidence>
<dbReference type="Gene3D" id="1.20.120.550">
    <property type="entry name" value="Membrane associated eicosanoid/glutathione metabolism-like domain"/>
    <property type="match status" value="1"/>
</dbReference>
<comment type="subcellular location">
    <subcellularLocation>
        <location evidence="1">Membrane</location>
    </subcellularLocation>
</comment>
<dbReference type="PANTHER" id="PTHR35371:SF1">
    <property type="entry name" value="BLR7753 PROTEIN"/>
    <property type="match status" value="1"/>
</dbReference>
<dbReference type="Proteomes" id="UP000500767">
    <property type="component" value="Chromosome"/>
</dbReference>
<dbReference type="KEGG" id="lck:HN018_07935"/>
<feature type="transmembrane region" description="Helical" evidence="5">
    <location>
        <begin position="103"/>
        <end position="121"/>
    </location>
</feature>
<dbReference type="EMBL" id="CP053708">
    <property type="protein sequence ID" value="QKE89985.1"/>
    <property type="molecule type" value="Genomic_DNA"/>
</dbReference>
<dbReference type="SUPFAM" id="SSF161084">
    <property type="entry name" value="MAPEG domain-like"/>
    <property type="match status" value="1"/>
</dbReference>
<reference evidence="6 7" key="1">
    <citation type="journal article" date="2014" name="World J. Microbiol. Biotechnol.">
        <title>Biodiversity and physiological characteristics of Antarctic and Arctic lichens-associated bacteria.</title>
        <authorList>
            <person name="Lee Y.M."/>
            <person name="Kim E.H."/>
            <person name="Lee H.K."/>
            <person name="Hong S.G."/>
        </authorList>
    </citation>
    <scope>NUCLEOTIDE SEQUENCE [LARGE SCALE GENOMIC DNA]</scope>
    <source>
        <strain evidence="6 7">PAMC 26569</strain>
    </source>
</reference>
<keyword evidence="2 5" id="KW-0812">Transmembrane</keyword>
<evidence type="ECO:0000256" key="1">
    <source>
        <dbReference type="ARBA" id="ARBA00004370"/>
    </source>
</evidence>
<evidence type="ECO:0000256" key="4">
    <source>
        <dbReference type="ARBA" id="ARBA00023136"/>
    </source>
</evidence>
<dbReference type="RefSeq" id="WP_171835044.1">
    <property type="nucleotide sequence ID" value="NZ_CP053708.1"/>
</dbReference>
<keyword evidence="7" id="KW-1185">Reference proteome</keyword>
<dbReference type="PANTHER" id="PTHR35371">
    <property type="entry name" value="INNER MEMBRANE PROTEIN"/>
    <property type="match status" value="1"/>
</dbReference>
<organism evidence="6 7">
    <name type="scientific">Lichenicola cladoniae</name>
    <dbReference type="NCBI Taxonomy" id="1484109"/>
    <lineage>
        <taxon>Bacteria</taxon>
        <taxon>Pseudomonadati</taxon>
        <taxon>Pseudomonadota</taxon>
        <taxon>Alphaproteobacteria</taxon>
        <taxon>Acetobacterales</taxon>
        <taxon>Acetobacteraceae</taxon>
        <taxon>Lichenicola</taxon>
    </lineage>
</organism>